<dbReference type="PANTHER" id="PTHR46093">
    <property type="entry name" value="ACYL-COA-BINDING DOMAIN-CONTAINING PROTEIN 5"/>
    <property type="match status" value="1"/>
</dbReference>
<organism evidence="5 6">
    <name type="scientific">Rhizopus azygosporus</name>
    <name type="common">Rhizopus microsporus var. azygosporus</name>
    <dbReference type="NCBI Taxonomy" id="86630"/>
    <lineage>
        <taxon>Eukaryota</taxon>
        <taxon>Fungi</taxon>
        <taxon>Fungi incertae sedis</taxon>
        <taxon>Mucoromycota</taxon>
        <taxon>Mucoromycotina</taxon>
        <taxon>Mucoromycetes</taxon>
        <taxon>Mucorales</taxon>
        <taxon>Mucorineae</taxon>
        <taxon>Rhizopodaceae</taxon>
        <taxon>Rhizopus</taxon>
    </lineage>
</organism>
<dbReference type="InterPro" id="IPR011502">
    <property type="entry name" value="Nucleoporin_Nup85"/>
</dbReference>
<keyword evidence="3" id="KW-0813">Transport</keyword>
<name>A0A367JVA4_RHIAZ</name>
<dbReference type="GO" id="GO:0015031">
    <property type="term" value="P:protein transport"/>
    <property type="evidence" value="ECO:0007669"/>
    <property type="project" value="UniProtKB-KW"/>
</dbReference>
<dbReference type="Pfam" id="PF07575">
    <property type="entry name" value="Nucleopor_Nup85"/>
    <property type="match status" value="1"/>
</dbReference>
<keyword evidence="3" id="KW-0539">Nucleus</keyword>
<keyword evidence="1" id="KW-0880">Kelch repeat</keyword>
<dbReference type="AlphaFoldDB" id="A0A367JVA4"/>
<dbReference type="GO" id="GO:0005643">
    <property type="term" value="C:nuclear pore"/>
    <property type="evidence" value="ECO:0007669"/>
    <property type="project" value="UniProtKB-SubCell"/>
</dbReference>
<evidence type="ECO:0000256" key="2">
    <source>
        <dbReference type="ARBA" id="ARBA00022737"/>
    </source>
</evidence>
<keyword evidence="3" id="KW-0509">mRNA transport</keyword>
<dbReference type="SUPFAM" id="SSF117281">
    <property type="entry name" value="Kelch motif"/>
    <property type="match status" value="2"/>
</dbReference>
<dbReference type="Pfam" id="PF01344">
    <property type="entry name" value="Kelch_1"/>
    <property type="match status" value="1"/>
</dbReference>
<dbReference type="OrthoDB" id="17644at2759"/>
<protein>
    <recommendedName>
        <fullName evidence="3">Nuclear pore complex protein Nup85</fullName>
    </recommendedName>
</protein>
<gene>
    <name evidence="5" type="ORF">CU097_009319</name>
</gene>
<sequence>MTDRQKPNSPIAWMTNVYSPTTSSFRDKRHPSLSSEAKSTSHSLDSYDRPESPTLPPETASESRESIELTHSSSASSSRYPYSIVPSDSGPTVSFYQHKDPPPTPTTHKRTSKRAHVSDHTAAAIELSVSANVPPAPAAGMYWSRAMTYGKYPTRPLRAHTANLIGEYLYVFGGCDMKTCFNTLYVLDMDTLTWSKPRTTGQAPPPCRAHSCTTVERVLGPGKKSYSLYVFGGGDGPNYFNDVYILNIDTLTWIKPKVEGEPPSPRRAHTTCLWNQKIIVTGGGDGARALADVHALDISDPHALKWTQLHPQGTPPIARGYHTSNLVKDKLIVYGGSDGHECFSDIHVLDLFANRWCQIELNRPIPRLAHSTTQVGSYLFVTGGYDGSKYSNEVLLLNLVTMSWETRKIYGSPPSPRGYHTSVLHDSRLYVIGGYDGRHVFEDVYMLELSACAYLPQITNFEIDTTVNEGLKNLQFKNVSMDKRQFYTESLELFLELDNITQDKELTVFGVEEQAAIDDVVYRYRLLCRDYPGKEHLVKLWSLCSLLYFSSSEDYLTQLTDWTDTYYPVKRGSEWTNICNYLIRGDYDTVFAELHHMDTDNSALINAIHAFLSIQEGDNQALIEWRDQLPPQDMISSVGAARVFSILRGDETGYDELNFVEKLMAASRFKRPWMSLGELQAYAQTVFNKNDSFDKACSYLLMGCLDDVLGVTDDLWLQVHLGHVFICIGEKMNQTYQLHGKGVIMDPVYLCINEYAKLIVKEETMWKEAVMYLARCKENSQHWIIQLLGEPAVLKESIEFLKELLQIASEHGLDQVERHIHSSLGKRYEVKNDIHQAALEFAAAQDRDGLDKLSHQLFNEYLRTGKLGEVVTNVKEVEISPHYALLVTYKRFRTHLEQKEFKEASERLLEILKEKDILPLKFDIVLMIDNLSILEDKSVHFSYDQFIELIRLFKLIEKDDSKQKFIHNYYKLSRHEDLPAQLVVAKLRERLAYKASLSQ</sequence>
<feature type="region of interest" description="Disordered" evidence="4">
    <location>
        <begin position="1"/>
        <end position="115"/>
    </location>
</feature>
<evidence type="ECO:0000256" key="3">
    <source>
        <dbReference type="RuleBase" id="RU365073"/>
    </source>
</evidence>
<evidence type="ECO:0000313" key="5">
    <source>
        <dbReference type="EMBL" id="RCH93835.1"/>
    </source>
</evidence>
<keyword evidence="3" id="KW-0653">Protein transport</keyword>
<dbReference type="InterPro" id="IPR015915">
    <property type="entry name" value="Kelch-typ_b-propeller"/>
</dbReference>
<proteinExistence type="inferred from homology"/>
<dbReference type="InterPro" id="IPR006652">
    <property type="entry name" value="Kelch_1"/>
</dbReference>
<dbReference type="GO" id="GO:0051028">
    <property type="term" value="P:mRNA transport"/>
    <property type="evidence" value="ECO:0007669"/>
    <property type="project" value="UniProtKB-KW"/>
</dbReference>
<dbReference type="STRING" id="86630.A0A367JVA4"/>
<accession>A0A367JVA4</accession>
<keyword evidence="3" id="KW-0811">Translocation</keyword>
<keyword evidence="3" id="KW-0906">Nuclear pore complex</keyword>
<evidence type="ECO:0000313" key="6">
    <source>
        <dbReference type="Proteomes" id="UP000252139"/>
    </source>
</evidence>
<dbReference type="EMBL" id="PJQL01000650">
    <property type="protein sequence ID" value="RCH93835.1"/>
    <property type="molecule type" value="Genomic_DNA"/>
</dbReference>
<dbReference type="GO" id="GO:0031965">
    <property type="term" value="C:nuclear membrane"/>
    <property type="evidence" value="ECO:0007669"/>
    <property type="project" value="UniProtKB-UniRule"/>
</dbReference>
<comment type="function">
    <text evidence="3">Functions as a component of the nuclear pore complex (NPC).</text>
</comment>
<dbReference type="SMART" id="SM00612">
    <property type="entry name" value="Kelch"/>
    <property type="match status" value="4"/>
</dbReference>
<dbReference type="Pfam" id="PF24681">
    <property type="entry name" value="Kelch_KLHDC2_KLHL20_DRC7"/>
    <property type="match status" value="1"/>
</dbReference>
<keyword evidence="3" id="KW-0472">Membrane</keyword>
<comment type="similarity">
    <text evidence="3">Belongs to the nucleoporin Nup85 family.</text>
</comment>
<keyword evidence="6" id="KW-1185">Reference proteome</keyword>
<evidence type="ECO:0000256" key="1">
    <source>
        <dbReference type="ARBA" id="ARBA00022441"/>
    </source>
</evidence>
<evidence type="ECO:0000256" key="4">
    <source>
        <dbReference type="SAM" id="MobiDB-lite"/>
    </source>
</evidence>
<keyword evidence="2" id="KW-0677">Repeat</keyword>
<reference evidence="5 6" key="1">
    <citation type="journal article" date="2018" name="G3 (Bethesda)">
        <title>Phylogenetic and Phylogenomic Definition of Rhizopus Species.</title>
        <authorList>
            <person name="Gryganskyi A.P."/>
            <person name="Golan J."/>
            <person name="Dolatabadi S."/>
            <person name="Mondo S."/>
            <person name="Robb S."/>
            <person name="Idnurm A."/>
            <person name="Muszewska A."/>
            <person name="Steczkiewicz K."/>
            <person name="Masonjones S."/>
            <person name="Liao H.L."/>
            <person name="Gajdeczka M.T."/>
            <person name="Anike F."/>
            <person name="Vuek A."/>
            <person name="Anishchenko I.M."/>
            <person name="Voigt K."/>
            <person name="de Hoog G.S."/>
            <person name="Smith M.E."/>
            <person name="Heitman J."/>
            <person name="Vilgalys R."/>
            <person name="Stajich J.E."/>
        </authorList>
    </citation>
    <scope>NUCLEOTIDE SEQUENCE [LARGE SCALE GENOMIC DNA]</scope>
    <source>
        <strain evidence="5 6">CBS 357.93</strain>
    </source>
</reference>
<comment type="subunit">
    <text evidence="3">Component of the nuclear pore complex (NPC).</text>
</comment>
<dbReference type="Proteomes" id="UP000252139">
    <property type="component" value="Unassembled WGS sequence"/>
</dbReference>
<comment type="caution">
    <text evidence="5">The sequence shown here is derived from an EMBL/GenBank/DDBJ whole genome shotgun (WGS) entry which is preliminary data.</text>
</comment>
<comment type="subcellular location">
    <subcellularLocation>
        <location evidence="3">Nucleus</location>
        <location evidence="3">Nuclear pore complex</location>
    </subcellularLocation>
</comment>
<dbReference type="PANTHER" id="PTHR46093:SF18">
    <property type="entry name" value="FIBRONECTIN TYPE-III DOMAIN-CONTAINING PROTEIN"/>
    <property type="match status" value="1"/>
</dbReference>
<feature type="compositionally biased region" description="Polar residues" evidence="4">
    <location>
        <begin position="32"/>
        <end position="44"/>
    </location>
</feature>
<dbReference type="Gene3D" id="2.120.10.80">
    <property type="entry name" value="Kelch-type beta propeller"/>
    <property type="match status" value="2"/>
</dbReference>